<dbReference type="AlphaFoldDB" id="A0A077P5I9"/>
<dbReference type="HOGENOM" id="CLU_3049416_0_0_6"/>
<accession>A0A077P5I9</accession>
<gene>
    <name evidence="1" type="ORF">XBO1_2110077</name>
</gene>
<evidence type="ECO:0000313" key="2">
    <source>
        <dbReference type="Proteomes" id="UP000028483"/>
    </source>
</evidence>
<evidence type="ECO:0000313" key="1">
    <source>
        <dbReference type="EMBL" id="CDH06074.1"/>
    </source>
</evidence>
<dbReference type="EMBL" id="CBSX010000126">
    <property type="protein sequence ID" value="CDH06074.1"/>
    <property type="molecule type" value="Genomic_DNA"/>
</dbReference>
<reference evidence="1" key="1">
    <citation type="submission" date="2013-07" db="EMBL/GenBank/DDBJ databases">
        <title>Sub-species coevolution in mutualistic symbiosis.</title>
        <authorList>
            <person name="Murfin K."/>
            <person name="Klassen J."/>
            <person name="Lee M."/>
            <person name="Forst S."/>
            <person name="Stock P."/>
            <person name="Goodrich-Blair H."/>
        </authorList>
    </citation>
    <scope>NUCLEOTIDE SEQUENCE [LARGE SCALE GENOMIC DNA]</scope>
    <source>
        <strain evidence="1">Oregonense</strain>
    </source>
</reference>
<sequence length="54" mass="6293">MMKPMTLKQYQLLKLAHQLILSASLIKIGQKLQCSAEFQYRSYLNMIMNGRTES</sequence>
<dbReference type="Proteomes" id="UP000028483">
    <property type="component" value="Unassembled WGS sequence"/>
</dbReference>
<name>A0A077P5I9_XENBV</name>
<protein>
    <submittedName>
        <fullName evidence="1">Uncharacterized protein</fullName>
    </submittedName>
</protein>
<organism evidence="1 2">
    <name type="scientific">Xenorhabdus bovienii str. oregonense</name>
    <dbReference type="NCBI Taxonomy" id="1398202"/>
    <lineage>
        <taxon>Bacteria</taxon>
        <taxon>Pseudomonadati</taxon>
        <taxon>Pseudomonadota</taxon>
        <taxon>Gammaproteobacteria</taxon>
        <taxon>Enterobacterales</taxon>
        <taxon>Morganellaceae</taxon>
        <taxon>Xenorhabdus</taxon>
    </lineage>
</organism>
<proteinExistence type="predicted"/>
<comment type="caution">
    <text evidence="1">The sequence shown here is derived from an EMBL/GenBank/DDBJ whole genome shotgun (WGS) entry which is preliminary data.</text>
</comment>